<evidence type="ECO:0000313" key="2">
    <source>
        <dbReference type="EMBL" id="TKR73188.1"/>
    </source>
</evidence>
<gene>
    <name evidence="2" type="ORF">L596_020528</name>
</gene>
<organism evidence="2 3">
    <name type="scientific">Steinernema carpocapsae</name>
    <name type="common">Entomopathogenic nematode</name>
    <dbReference type="NCBI Taxonomy" id="34508"/>
    <lineage>
        <taxon>Eukaryota</taxon>
        <taxon>Metazoa</taxon>
        <taxon>Ecdysozoa</taxon>
        <taxon>Nematoda</taxon>
        <taxon>Chromadorea</taxon>
        <taxon>Rhabditida</taxon>
        <taxon>Tylenchina</taxon>
        <taxon>Panagrolaimomorpha</taxon>
        <taxon>Strongyloidoidea</taxon>
        <taxon>Steinernematidae</taxon>
        <taxon>Steinernema</taxon>
    </lineage>
</organism>
<reference evidence="2 3" key="2">
    <citation type="journal article" date="2019" name="G3 (Bethesda)">
        <title>Hybrid Assembly of the Genome of the Entomopathogenic Nematode Steinernema carpocapsae Identifies the X-Chromosome.</title>
        <authorList>
            <person name="Serra L."/>
            <person name="Macchietto M."/>
            <person name="Macias-Munoz A."/>
            <person name="McGill C.J."/>
            <person name="Rodriguez I.M."/>
            <person name="Rodriguez B."/>
            <person name="Murad R."/>
            <person name="Mortazavi A."/>
        </authorList>
    </citation>
    <scope>NUCLEOTIDE SEQUENCE [LARGE SCALE GENOMIC DNA]</scope>
    <source>
        <strain evidence="2 3">ALL</strain>
    </source>
</reference>
<accession>A0A4U5MU07</accession>
<sequence length="164" mass="19231">MQRRHFVVPPGEGESVEQLFEEKNADVSRRTRTRTWACRLKRMFVEQSLPKKTPMVSNLWLFVKQQQTTIDSYTAYGPLPKKTLTVTKLQPLAAFHQTALDSLRRCPFKTRARRTLRTRPASISRKRASPPPRTEDRRTRFEKRGSWSRRSSASTSGRRRRTTK</sequence>
<feature type="compositionally biased region" description="Basic and acidic residues" evidence="1">
    <location>
        <begin position="133"/>
        <end position="145"/>
    </location>
</feature>
<keyword evidence="3" id="KW-1185">Reference proteome</keyword>
<dbReference type="EMBL" id="AZBU02000006">
    <property type="protein sequence ID" value="TKR73188.1"/>
    <property type="molecule type" value="Genomic_DNA"/>
</dbReference>
<dbReference type="AlphaFoldDB" id="A0A4U5MU07"/>
<evidence type="ECO:0000313" key="3">
    <source>
        <dbReference type="Proteomes" id="UP000298663"/>
    </source>
</evidence>
<proteinExistence type="predicted"/>
<reference evidence="2 3" key="1">
    <citation type="journal article" date="2015" name="Genome Biol.">
        <title>Comparative genomics of Steinernema reveals deeply conserved gene regulatory networks.</title>
        <authorList>
            <person name="Dillman A.R."/>
            <person name="Macchietto M."/>
            <person name="Porter C.F."/>
            <person name="Rogers A."/>
            <person name="Williams B."/>
            <person name="Antoshechkin I."/>
            <person name="Lee M.M."/>
            <person name="Goodwin Z."/>
            <person name="Lu X."/>
            <person name="Lewis E.E."/>
            <person name="Goodrich-Blair H."/>
            <person name="Stock S.P."/>
            <person name="Adams B.J."/>
            <person name="Sternberg P.W."/>
            <person name="Mortazavi A."/>
        </authorList>
    </citation>
    <scope>NUCLEOTIDE SEQUENCE [LARGE SCALE GENOMIC DNA]</scope>
    <source>
        <strain evidence="2 3">ALL</strain>
    </source>
</reference>
<dbReference type="Proteomes" id="UP000298663">
    <property type="component" value="Unassembled WGS sequence"/>
</dbReference>
<protein>
    <submittedName>
        <fullName evidence="2">Uncharacterized protein</fullName>
    </submittedName>
</protein>
<feature type="region of interest" description="Disordered" evidence="1">
    <location>
        <begin position="110"/>
        <end position="164"/>
    </location>
</feature>
<evidence type="ECO:0000256" key="1">
    <source>
        <dbReference type="SAM" id="MobiDB-lite"/>
    </source>
</evidence>
<comment type="caution">
    <text evidence="2">The sequence shown here is derived from an EMBL/GenBank/DDBJ whole genome shotgun (WGS) entry which is preliminary data.</text>
</comment>
<name>A0A4U5MU07_STECR</name>